<dbReference type="SUPFAM" id="SSF53187">
    <property type="entry name" value="Zn-dependent exopeptidases"/>
    <property type="match status" value="1"/>
</dbReference>
<evidence type="ECO:0000259" key="10">
    <source>
        <dbReference type="Pfam" id="PF07687"/>
    </source>
</evidence>
<dbReference type="EC" id="3.5.1.16" evidence="11"/>
<dbReference type="Pfam" id="PF01546">
    <property type="entry name" value="Peptidase_M20"/>
    <property type="match status" value="1"/>
</dbReference>
<gene>
    <name evidence="11" type="primary">argE_2</name>
    <name evidence="11" type="ORF">TRL7639_04386</name>
</gene>
<comment type="cofactor">
    <cofactor evidence="1">
        <name>Zn(2+)</name>
        <dbReference type="ChEBI" id="CHEBI:29105"/>
    </cofactor>
</comment>
<dbReference type="InterPro" id="IPR001261">
    <property type="entry name" value="ArgE/DapE_CS"/>
</dbReference>
<protein>
    <submittedName>
        <fullName evidence="11">Acetylornithine deacetylase</fullName>
        <ecNumber evidence="11">3.5.1.16</ecNumber>
    </submittedName>
</protein>
<evidence type="ECO:0000313" key="12">
    <source>
        <dbReference type="Proteomes" id="UP000193077"/>
    </source>
</evidence>
<evidence type="ECO:0000256" key="4">
    <source>
        <dbReference type="ARBA" id="ARBA00022571"/>
    </source>
</evidence>
<dbReference type="InterPro" id="IPR010169">
    <property type="entry name" value="AcOrn-deacetyl"/>
</dbReference>
<dbReference type="InterPro" id="IPR050072">
    <property type="entry name" value="Peptidase_M20A"/>
</dbReference>
<dbReference type="InterPro" id="IPR036264">
    <property type="entry name" value="Bact_exopeptidase_dim_dom"/>
</dbReference>
<dbReference type="SUPFAM" id="SSF55031">
    <property type="entry name" value="Bacterial exopeptidase dimerisation domain"/>
    <property type="match status" value="1"/>
</dbReference>
<dbReference type="GO" id="GO:0046872">
    <property type="term" value="F:metal ion binding"/>
    <property type="evidence" value="ECO:0007669"/>
    <property type="project" value="UniProtKB-KW"/>
</dbReference>
<dbReference type="PANTHER" id="PTHR43808">
    <property type="entry name" value="ACETYLORNITHINE DEACETYLASE"/>
    <property type="match status" value="1"/>
</dbReference>
<comment type="similarity">
    <text evidence="2">Belongs to the peptidase M20A family. ArgE subfamily.</text>
</comment>
<evidence type="ECO:0000256" key="2">
    <source>
        <dbReference type="ARBA" id="ARBA00005691"/>
    </source>
</evidence>
<dbReference type="NCBIfam" id="NF005710">
    <property type="entry name" value="PRK07522.1"/>
    <property type="match status" value="1"/>
</dbReference>
<dbReference type="PROSITE" id="PS00758">
    <property type="entry name" value="ARGE_DAPE_CPG2_1"/>
    <property type="match status" value="1"/>
</dbReference>
<keyword evidence="7 11" id="KW-0378">Hydrolase</keyword>
<dbReference type="RefSeq" id="WP_085798030.1">
    <property type="nucleotide sequence ID" value="NZ_FWFO01000008.1"/>
</dbReference>
<keyword evidence="3" id="KW-0963">Cytoplasm</keyword>
<evidence type="ECO:0000256" key="8">
    <source>
        <dbReference type="ARBA" id="ARBA00022833"/>
    </source>
</evidence>
<keyword evidence="9" id="KW-0170">Cobalt</keyword>
<evidence type="ECO:0000256" key="3">
    <source>
        <dbReference type="ARBA" id="ARBA00022490"/>
    </source>
</evidence>
<dbReference type="CDD" id="cd03894">
    <property type="entry name" value="M20_ArgE"/>
    <property type="match status" value="1"/>
</dbReference>
<dbReference type="NCBIfam" id="TIGR01892">
    <property type="entry name" value="AcOrn-deacetyl"/>
    <property type="match status" value="1"/>
</dbReference>
<dbReference type="InterPro" id="IPR002933">
    <property type="entry name" value="Peptidase_M20"/>
</dbReference>
<keyword evidence="8" id="KW-0862">Zinc</keyword>
<evidence type="ECO:0000313" key="11">
    <source>
        <dbReference type="EMBL" id="SLN73192.1"/>
    </source>
</evidence>
<dbReference type="Proteomes" id="UP000193077">
    <property type="component" value="Unassembled WGS sequence"/>
</dbReference>
<reference evidence="11 12" key="1">
    <citation type="submission" date="2017-03" db="EMBL/GenBank/DDBJ databases">
        <authorList>
            <person name="Afonso C.L."/>
            <person name="Miller P.J."/>
            <person name="Scott M.A."/>
            <person name="Spackman E."/>
            <person name="Goraichik I."/>
            <person name="Dimitrov K.M."/>
            <person name="Suarez D.L."/>
            <person name="Swayne D.E."/>
        </authorList>
    </citation>
    <scope>NUCLEOTIDE SEQUENCE [LARGE SCALE GENOMIC DNA]</scope>
    <source>
        <strain evidence="11 12">CECT 7639</strain>
    </source>
</reference>
<dbReference type="PROSITE" id="PS00759">
    <property type="entry name" value="ARGE_DAPE_CPG2_2"/>
    <property type="match status" value="1"/>
</dbReference>
<keyword evidence="6" id="KW-0479">Metal-binding</keyword>
<dbReference type="Gene3D" id="3.30.70.360">
    <property type="match status" value="1"/>
</dbReference>
<feature type="domain" description="Peptidase M20 dimerisation" evidence="10">
    <location>
        <begin position="169"/>
        <end position="279"/>
    </location>
</feature>
<dbReference type="Pfam" id="PF07687">
    <property type="entry name" value="M20_dimer"/>
    <property type="match status" value="1"/>
</dbReference>
<keyword evidence="12" id="KW-1185">Reference proteome</keyword>
<evidence type="ECO:0000256" key="1">
    <source>
        <dbReference type="ARBA" id="ARBA00001947"/>
    </source>
</evidence>
<accession>A0A1Y5TUX9</accession>
<name>A0A1Y5TUX9_9RHOB</name>
<evidence type="ECO:0000256" key="6">
    <source>
        <dbReference type="ARBA" id="ARBA00022723"/>
    </source>
</evidence>
<keyword evidence="4" id="KW-0055">Arginine biosynthesis</keyword>
<dbReference type="PANTHER" id="PTHR43808:SF31">
    <property type="entry name" value="N-ACETYL-L-CITRULLINE DEACETYLASE"/>
    <property type="match status" value="1"/>
</dbReference>
<proteinExistence type="inferred from homology"/>
<dbReference type="GO" id="GO:0008777">
    <property type="term" value="F:acetylornithine deacetylase activity"/>
    <property type="evidence" value="ECO:0007669"/>
    <property type="project" value="UniProtKB-EC"/>
</dbReference>
<dbReference type="GO" id="GO:0006526">
    <property type="term" value="P:L-arginine biosynthetic process"/>
    <property type="evidence" value="ECO:0007669"/>
    <property type="project" value="UniProtKB-KW"/>
</dbReference>
<organism evidence="11 12">
    <name type="scientific">Falsiruegeria litorea R37</name>
    <dbReference type="NCBI Taxonomy" id="1200284"/>
    <lineage>
        <taxon>Bacteria</taxon>
        <taxon>Pseudomonadati</taxon>
        <taxon>Pseudomonadota</taxon>
        <taxon>Alphaproteobacteria</taxon>
        <taxon>Rhodobacterales</taxon>
        <taxon>Roseobacteraceae</taxon>
        <taxon>Falsiruegeria</taxon>
    </lineage>
</organism>
<dbReference type="InterPro" id="IPR011650">
    <property type="entry name" value="Peptidase_M20_dimer"/>
</dbReference>
<sequence length="382" mass="41253">MTSTLDILDRLIGFDTVSRNSNLELASYAEDFLTERGFAVHRIDDPDGEKTGLYAEKGPSGDGVLLSAHTDVVPVDGQVWTKDPFRLTREDDRLYGRGTTDMKGYVASILSLADRAAQAPLREPLKIALSYDEEVGCVGIQRMLDRLAPMLGQPRACFVGEPTDMQVAVGHKGKAALRAICHGQAGHSALAPKFVNALHLATDFIGELRALQNTFATGGNRDQAYSVPYTTFHVGVLSGGTALNIVPDRAEMTFEYRHLAADRGANILAQIKAAAERVGASHRAQFDGARVEVEQYNAYPGLDTPETDAVIGYAQKLAQSNETTKVAFGTEAGFFSELGIPIVVCGPGSMEGQGHKPDEYLEVSQLNACDAMMDRILDDLCE</sequence>
<evidence type="ECO:0000256" key="5">
    <source>
        <dbReference type="ARBA" id="ARBA00022605"/>
    </source>
</evidence>
<dbReference type="AlphaFoldDB" id="A0A1Y5TUX9"/>
<dbReference type="Gene3D" id="3.40.630.10">
    <property type="entry name" value="Zn peptidases"/>
    <property type="match status" value="1"/>
</dbReference>
<evidence type="ECO:0000256" key="7">
    <source>
        <dbReference type="ARBA" id="ARBA00022801"/>
    </source>
</evidence>
<evidence type="ECO:0000256" key="9">
    <source>
        <dbReference type="ARBA" id="ARBA00023285"/>
    </source>
</evidence>
<dbReference type="OrthoDB" id="9809784at2"/>
<keyword evidence="5" id="KW-0028">Amino-acid biosynthesis</keyword>
<dbReference type="EMBL" id="FWFO01000008">
    <property type="protein sequence ID" value="SLN73192.1"/>
    <property type="molecule type" value="Genomic_DNA"/>
</dbReference>